<dbReference type="EMBL" id="LAZR01003096">
    <property type="protein sequence ID" value="KKN22048.1"/>
    <property type="molecule type" value="Genomic_DNA"/>
</dbReference>
<reference evidence="1" key="1">
    <citation type="journal article" date="2015" name="Nature">
        <title>Complex archaea that bridge the gap between prokaryotes and eukaryotes.</title>
        <authorList>
            <person name="Spang A."/>
            <person name="Saw J.H."/>
            <person name="Jorgensen S.L."/>
            <person name="Zaremba-Niedzwiedzka K."/>
            <person name="Martijn J."/>
            <person name="Lind A.E."/>
            <person name="van Eijk R."/>
            <person name="Schleper C."/>
            <person name="Guy L."/>
            <person name="Ettema T.J."/>
        </authorList>
    </citation>
    <scope>NUCLEOTIDE SEQUENCE</scope>
</reference>
<proteinExistence type="predicted"/>
<comment type="caution">
    <text evidence="1">The sequence shown here is derived from an EMBL/GenBank/DDBJ whole genome shotgun (WGS) entry which is preliminary data.</text>
</comment>
<organism evidence="1">
    <name type="scientific">marine sediment metagenome</name>
    <dbReference type="NCBI Taxonomy" id="412755"/>
    <lineage>
        <taxon>unclassified sequences</taxon>
        <taxon>metagenomes</taxon>
        <taxon>ecological metagenomes</taxon>
    </lineage>
</organism>
<gene>
    <name evidence="1" type="ORF">LCGC14_0919100</name>
</gene>
<evidence type="ECO:0000313" key="1">
    <source>
        <dbReference type="EMBL" id="KKN22048.1"/>
    </source>
</evidence>
<accession>A0A0F9RXX1</accession>
<protein>
    <submittedName>
        <fullName evidence="1">Uncharacterized protein</fullName>
    </submittedName>
</protein>
<sequence length="105" mass="12334">MKLDEIETEERLPSGFSDPRYLYYELELSDEFTRQDANKLVKKLVPRIGGMLRSKGHLGTEGMWYEILYPTQREAEQSKKILRRLSRGRPRFNIIFSTVSLKPSP</sequence>
<name>A0A0F9RXX1_9ZZZZ</name>
<dbReference type="AlphaFoldDB" id="A0A0F9RXX1"/>